<dbReference type="HOGENOM" id="CLU_001570_2_3_1"/>
<dbReference type="InterPro" id="IPR001128">
    <property type="entry name" value="Cyt_P450"/>
</dbReference>
<dbReference type="InterPro" id="IPR036396">
    <property type="entry name" value="Cyt_P450_sf"/>
</dbReference>
<evidence type="ECO:0000256" key="9">
    <source>
        <dbReference type="PIRSR" id="PIRSR602401-1"/>
    </source>
</evidence>
<dbReference type="Proteomes" id="UP000030669">
    <property type="component" value="Unassembled WGS sequence"/>
</dbReference>
<dbReference type="GO" id="GO:0005506">
    <property type="term" value="F:iron ion binding"/>
    <property type="evidence" value="ECO:0007669"/>
    <property type="project" value="InterPro"/>
</dbReference>
<dbReference type="STRING" id="670483.S7PY03"/>
<dbReference type="PANTHER" id="PTHR46300">
    <property type="entry name" value="P450, PUTATIVE (EUROFUNG)-RELATED-RELATED"/>
    <property type="match status" value="1"/>
</dbReference>
<dbReference type="SUPFAM" id="SSF48264">
    <property type="entry name" value="Cytochrome P450"/>
    <property type="match status" value="1"/>
</dbReference>
<protein>
    <submittedName>
        <fullName evidence="11">Cytochrome P450</fullName>
    </submittedName>
</protein>
<dbReference type="Pfam" id="PF00067">
    <property type="entry name" value="p450"/>
    <property type="match status" value="1"/>
</dbReference>
<dbReference type="PROSITE" id="PS00086">
    <property type="entry name" value="CYTOCHROME_P450"/>
    <property type="match status" value="1"/>
</dbReference>
<organism evidence="11 12">
    <name type="scientific">Gloeophyllum trabeum (strain ATCC 11539 / FP-39264 / Madison 617)</name>
    <name type="common">Brown rot fungus</name>
    <dbReference type="NCBI Taxonomy" id="670483"/>
    <lineage>
        <taxon>Eukaryota</taxon>
        <taxon>Fungi</taxon>
        <taxon>Dikarya</taxon>
        <taxon>Basidiomycota</taxon>
        <taxon>Agaricomycotina</taxon>
        <taxon>Agaricomycetes</taxon>
        <taxon>Gloeophyllales</taxon>
        <taxon>Gloeophyllaceae</taxon>
        <taxon>Gloeophyllum</taxon>
    </lineage>
</organism>
<dbReference type="GeneID" id="19308896"/>
<dbReference type="KEGG" id="gtr:GLOTRDRAFT_79597"/>
<dbReference type="AlphaFoldDB" id="S7PY03"/>
<dbReference type="OrthoDB" id="1470350at2759"/>
<dbReference type="PANTHER" id="PTHR46300:SF7">
    <property type="entry name" value="P450, PUTATIVE (EUROFUNG)-RELATED"/>
    <property type="match status" value="1"/>
</dbReference>
<dbReference type="OMA" id="CIANMWA"/>
<sequence>METFVLPPLPPRLNPFTHTLSSNELSLFAVAASLGVLTLVYALRKFFTRSNLKPVPGPPGVPILGNLFDWPSEYQAETVQEWKKVYGPMVKLGILGKRMIFLTSPTVISELFAKRSADYSDRPRLIFSQDYVGLDIMHPMTQFGADFKQQRKFMKEVLHADVIRKHEDLLNEEGRRLLQGMWDTPKNFDRHLRRFSSSLSLRLVYGFEAMDNDDPHVLLAEEMMQTAEYAVIAGWAVDFIPWLRYLPAWLPGVGWKKRGAYIRSKVDAMISGNYDEVMQKVKSGVPLRDSFVTINMRLAKEGKSTYDEQMIKTTATAIYGGASDTTASAGWSLILAMLINQDAQRKAQEEIDRVTGRQRLPRMADKASLPYLQAVVWEVFRWAPPVPVTLPHRARYGGEIDGYEIKKDDTLIANLYSISRDEEYHTDPETYDPDRYLDGGEERTPYYVFGYGHRRCPGADMAFAQLFHQAAYVLSVFDIRPEVDSKGNAMYPKPEFVGEMVRHPKPFKCVITPRWENADLLFQEDVKA</sequence>
<keyword evidence="6 10" id="KW-0560">Oxidoreductase</keyword>
<accession>S7PY03</accession>
<evidence type="ECO:0000313" key="11">
    <source>
        <dbReference type="EMBL" id="EPQ52491.1"/>
    </source>
</evidence>
<evidence type="ECO:0000256" key="5">
    <source>
        <dbReference type="ARBA" id="ARBA00022723"/>
    </source>
</evidence>
<evidence type="ECO:0000256" key="4">
    <source>
        <dbReference type="ARBA" id="ARBA00022617"/>
    </source>
</evidence>
<dbReference type="InterPro" id="IPR050364">
    <property type="entry name" value="Cytochrome_P450_fung"/>
</dbReference>
<dbReference type="RefSeq" id="XP_007868802.1">
    <property type="nucleotide sequence ID" value="XM_007870611.1"/>
</dbReference>
<evidence type="ECO:0000256" key="7">
    <source>
        <dbReference type="ARBA" id="ARBA00023004"/>
    </source>
</evidence>
<keyword evidence="8 10" id="KW-0503">Monooxygenase</keyword>
<evidence type="ECO:0000256" key="3">
    <source>
        <dbReference type="ARBA" id="ARBA00010617"/>
    </source>
</evidence>
<keyword evidence="4 9" id="KW-0349">Heme</keyword>
<feature type="binding site" description="axial binding residue" evidence="9">
    <location>
        <position position="456"/>
    </location>
    <ligand>
        <name>heme</name>
        <dbReference type="ChEBI" id="CHEBI:30413"/>
    </ligand>
    <ligandPart>
        <name>Fe</name>
        <dbReference type="ChEBI" id="CHEBI:18248"/>
    </ligandPart>
</feature>
<dbReference type="InterPro" id="IPR017972">
    <property type="entry name" value="Cyt_P450_CS"/>
</dbReference>
<comment type="similarity">
    <text evidence="3 10">Belongs to the cytochrome P450 family.</text>
</comment>
<evidence type="ECO:0000256" key="8">
    <source>
        <dbReference type="ARBA" id="ARBA00023033"/>
    </source>
</evidence>
<evidence type="ECO:0000256" key="2">
    <source>
        <dbReference type="ARBA" id="ARBA00005179"/>
    </source>
</evidence>
<name>S7PY03_GLOTA</name>
<evidence type="ECO:0000256" key="6">
    <source>
        <dbReference type="ARBA" id="ARBA00023002"/>
    </source>
</evidence>
<comment type="pathway">
    <text evidence="2">Secondary metabolite biosynthesis.</text>
</comment>
<keyword evidence="7 9" id="KW-0408">Iron</keyword>
<keyword evidence="5 9" id="KW-0479">Metal-binding</keyword>
<dbReference type="Gene3D" id="1.10.630.10">
    <property type="entry name" value="Cytochrome P450"/>
    <property type="match status" value="1"/>
</dbReference>
<dbReference type="GO" id="GO:0020037">
    <property type="term" value="F:heme binding"/>
    <property type="evidence" value="ECO:0007669"/>
    <property type="project" value="InterPro"/>
</dbReference>
<gene>
    <name evidence="11" type="ORF">GLOTRDRAFT_79597</name>
</gene>
<reference evidence="11 12" key="1">
    <citation type="journal article" date="2012" name="Science">
        <title>The Paleozoic origin of enzymatic lignin decomposition reconstructed from 31 fungal genomes.</title>
        <authorList>
            <person name="Floudas D."/>
            <person name="Binder M."/>
            <person name="Riley R."/>
            <person name="Barry K."/>
            <person name="Blanchette R.A."/>
            <person name="Henrissat B."/>
            <person name="Martinez A.T."/>
            <person name="Otillar R."/>
            <person name="Spatafora J.W."/>
            <person name="Yadav J.S."/>
            <person name="Aerts A."/>
            <person name="Benoit I."/>
            <person name="Boyd A."/>
            <person name="Carlson A."/>
            <person name="Copeland A."/>
            <person name="Coutinho P.M."/>
            <person name="de Vries R.P."/>
            <person name="Ferreira P."/>
            <person name="Findley K."/>
            <person name="Foster B."/>
            <person name="Gaskell J."/>
            <person name="Glotzer D."/>
            <person name="Gorecki P."/>
            <person name="Heitman J."/>
            <person name="Hesse C."/>
            <person name="Hori C."/>
            <person name="Igarashi K."/>
            <person name="Jurgens J.A."/>
            <person name="Kallen N."/>
            <person name="Kersten P."/>
            <person name="Kohler A."/>
            <person name="Kuees U."/>
            <person name="Kumar T.K.A."/>
            <person name="Kuo A."/>
            <person name="LaButti K."/>
            <person name="Larrondo L.F."/>
            <person name="Lindquist E."/>
            <person name="Ling A."/>
            <person name="Lombard V."/>
            <person name="Lucas S."/>
            <person name="Lundell T."/>
            <person name="Martin R."/>
            <person name="McLaughlin D.J."/>
            <person name="Morgenstern I."/>
            <person name="Morin E."/>
            <person name="Murat C."/>
            <person name="Nagy L.G."/>
            <person name="Nolan M."/>
            <person name="Ohm R.A."/>
            <person name="Patyshakuliyeva A."/>
            <person name="Rokas A."/>
            <person name="Ruiz-Duenas F.J."/>
            <person name="Sabat G."/>
            <person name="Salamov A."/>
            <person name="Samejima M."/>
            <person name="Schmutz J."/>
            <person name="Slot J.C."/>
            <person name="St John F."/>
            <person name="Stenlid J."/>
            <person name="Sun H."/>
            <person name="Sun S."/>
            <person name="Syed K."/>
            <person name="Tsang A."/>
            <person name="Wiebenga A."/>
            <person name="Young D."/>
            <person name="Pisabarro A."/>
            <person name="Eastwood D.C."/>
            <person name="Martin F."/>
            <person name="Cullen D."/>
            <person name="Grigoriev I.V."/>
            <person name="Hibbett D.S."/>
        </authorList>
    </citation>
    <scope>NUCLEOTIDE SEQUENCE [LARGE SCALE GENOMIC DNA]</scope>
    <source>
        <strain evidence="11 12">ATCC 11539</strain>
    </source>
</reference>
<dbReference type="CDD" id="cd11065">
    <property type="entry name" value="CYP64-like"/>
    <property type="match status" value="1"/>
</dbReference>
<evidence type="ECO:0000256" key="10">
    <source>
        <dbReference type="RuleBase" id="RU000461"/>
    </source>
</evidence>
<dbReference type="GO" id="GO:0004497">
    <property type="term" value="F:monooxygenase activity"/>
    <property type="evidence" value="ECO:0007669"/>
    <property type="project" value="UniProtKB-KW"/>
</dbReference>
<proteinExistence type="inferred from homology"/>
<evidence type="ECO:0000256" key="1">
    <source>
        <dbReference type="ARBA" id="ARBA00001971"/>
    </source>
</evidence>
<dbReference type="eggNOG" id="KOG0156">
    <property type="taxonomic scope" value="Eukaryota"/>
</dbReference>
<dbReference type="InterPro" id="IPR002401">
    <property type="entry name" value="Cyt_P450_E_grp-I"/>
</dbReference>
<dbReference type="PRINTS" id="PR00463">
    <property type="entry name" value="EP450I"/>
</dbReference>
<keyword evidence="12" id="KW-1185">Reference proteome</keyword>
<dbReference type="EMBL" id="KB469307">
    <property type="protein sequence ID" value="EPQ52491.1"/>
    <property type="molecule type" value="Genomic_DNA"/>
</dbReference>
<dbReference type="GO" id="GO:0016705">
    <property type="term" value="F:oxidoreductase activity, acting on paired donors, with incorporation or reduction of molecular oxygen"/>
    <property type="evidence" value="ECO:0007669"/>
    <property type="project" value="InterPro"/>
</dbReference>
<evidence type="ECO:0000313" key="12">
    <source>
        <dbReference type="Proteomes" id="UP000030669"/>
    </source>
</evidence>
<comment type="cofactor">
    <cofactor evidence="1 9">
        <name>heme</name>
        <dbReference type="ChEBI" id="CHEBI:30413"/>
    </cofactor>
</comment>